<keyword evidence="1" id="KW-0472">Membrane</keyword>
<name>A0A1S7LHF4_MAGMO</name>
<proteinExistence type="predicted"/>
<organism evidence="2">
    <name type="scientific">Magnetococcus massalia (strain MO-1)</name>
    <dbReference type="NCBI Taxonomy" id="451514"/>
    <lineage>
        <taxon>Bacteria</taxon>
        <taxon>Pseudomonadati</taxon>
        <taxon>Pseudomonadota</taxon>
        <taxon>Magnetococcia</taxon>
        <taxon>Magnetococcales</taxon>
        <taxon>Magnetococcaceae</taxon>
        <taxon>Magnetococcus</taxon>
    </lineage>
</organism>
<dbReference type="AlphaFoldDB" id="A0A1S7LHF4"/>
<protein>
    <submittedName>
        <fullName evidence="2">Uncharacterized protein</fullName>
    </submittedName>
</protein>
<sequence>MLKKCQNPEYIPYQLVNVEGFVYSKTNPLPSDARFSKEDIRLWFGLLFWLTATLYVDLNAEKRLFYSGLFFCFSLGLINLYFYWTNRVLCWFFPRYGLFYLPYDPMHTELTKTREGALLGLSLVPFFMGILFLIYHVTPKNAELYGAL</sequence>
<keyword evidence="1" id="KW-0812">Transmembrane</keyword>
<accession>A0A1S7LHF4</accession>
<feature type="transmembrane region" description="Helical" evidence="1">
    <location>
        <begin position="116"/>
        <end position="135"/>
    </location>
</feature>
<evidence type="ECO:0000313" key="2">
    <source>
        <dbReference type="EMBL" id="CRH05497.1"/>
    </source>
</evidence>
<gene>
    <name evidence="2" type="ORF">MAGMO_1306</name>
</gene>
<keyword evidence="1" id="KW-1133">Transmembrane helix</keyword>
<evidence type="ECO:0000256" key="1">
    <source>
        <dbReference type="SAM" id="Phobius"/>
    </source>
</evidence>
<feature type="transmembrane region" description="Helical" evidence="1">
    <location>
        <begin position="40"/>
        <end position="58"/>
    </location>
</feature>
<reference evidence="2" key="1">
    <citation type="submission" date="2015-04" db="EMBL/GenBank/DDBJ databases">
        <authorList>
            <person name="Syromyatnikov M.Y."/>
            <person name="Popov V.N."/>
        </authorList>
    </citation>
    <scope>NUCLEOTIDE SEQUENCE</scope>
    <source>
        <strain evidence="2">MO-1</strain>
    </source>
</reference>
<feature type="transmembrane region" description="Helical" evidence="1">
    <location>
        <begin position="65"/>
        <end position="84"/>
    </location>
</feature>
<dbReference type="EMBL" id="LO017727">
    <property type="protein sequence ID" value="CRH05497.1"/>
    <property type="molecule type" value="Genomic_DNA"/>
</dbReference>